<accession>A0A9P4IVV7</accession>
<dbReference type="EMBL" id="ML996095">
    <property type="protein sequence ID" value="KAF2147693.1"/>
    <property type="molecule type" value="Genomic_DNA"/>
</dbReference>
<reference evidence="2" key="1">
    <citation type="journal article" date="2020" name="Stud. Mycol.">
        <title>101 Dothideomycetes genomes: a test case for predicting lifestyles and emergence of pathogens.</title>
        <authorList>
            <person name="Haridas S."/>
            <person name="Albert R."/>
            <person name="Binder M."/>
            <person name="Bloem J."/>
            <person name="Labutti K."/>
            <person name="Salamov A."/>
            <person name="Andreopoulos B."/>
            <person name="Baker S."/>
            <person name="Barry K."/>
            <person name="Bills G."/>
            <person name="Bluhm B."/>
            <person name="Cannon C."/>
            <person name="Castanera R."/>
            <person name="Culley D."/>
            <person name="Daum C."/>
            <person name="Ezra D."/>
            <person name="Gonzalez J."/>
            <person name="Henrissat B."/>
            <person name="Kuo A."/>
            <person name="Liang C."/>
            <person name="Lipzen A."/>
            <person name="Lutzoni F."/>
            <person name="Magnuson J."/>
            <person name="Mondo S."/>
            <person name="Nolan M."/>
            <person name="Ohm R."/>
            <person name="Pangilinan J."/>
            <person name="Park H.-J."/>
            <person name="Ramirez L."/>
            <person name="Alfaro M."/>
            <person name="Sun H."/>
            <person name="Tritt A."/>
            <person name="Yoshinaga Y."/>
            <person name="Zwiers L.-H."/>
            <person name="Turgeon B."/>
            <person name="Goodwin S."/>
            <person name="Spatafora J."/>
            <person name="Crous P."/>
            <person name="Grigoriev I."/>
        </authorList>
    </citation>
    <scope>NUCLEOTIDE SEQUENCE</scope>
    <source>
        <strain evidence="2">CBS 260.36</strain>
    </source>
</reference>
<evidence type="ECO:0000313" key="2">
    <source>
        <dbReference type="EMBL" id="KAF2147693.1"/>
    </source>
</evidence>
<dbReference type="OrthoDB" id="3915128at2759"/>
<keyword evidence="3" id="KW-1185">Reference proteome</keyword>
<comment type="caution">
    <text evidence="2">The sequence shown here is derived from an EMBL/GenBank/DDBJ whole genome shotgun (WGS) entry which is preliminary data.</text>
</comment>
<evidence type="ECO:0000256" key="1">
    <source>
        <dbReference type="SAM" id="Coils"/>
    </source>
</evidence>
<evidence type="ECO:0000313" key="3">
    <source>
        <dbReference type="Proteomes" id="UP000799439"/>
    </source>
</evidence>
<proteinExistence type="predicted"/>
<name>A0A9P4IVV7_9PEZI</name>
<keyword evidence="1" id="KW-0175">Coiled coil</keyword>
<sequence length="514" mass="57472">MRLFPPPWEGMLKPGSVEGTPPFPSYPAIHFAPLVGSIVGLPVLGVTTLLSASPIYAAGCTSLASLLLTTAATFQTIREQKGLAEALKTEGLDIPRRRIADRWSRIDGENILMLGGILGMLVASRRPAIWAKTRFQKAARYGAAYSYGVGFASVGLQVVPIPGFIEAQAEWRDWQESRHAGEIALRESTDPMIGFQGPRFPMSLKDNVPGITPGARTLEGVVSDLIGGDAGEEAALAQMTEWSLDPKPHDFVGVLDENGQLKQDFISRRNMSFLDLPDAEDRLEKHLQSLTDRRQKLSDEAEVMWRLGSRAYTGFWKSADENKHARMAADLAEEEAERLDEEYHKAYCKAEAVNALHAKLWEDISRLDWIIADTKRQKLELQARRKGSSWEPKPVKNQEQIPLDTVRMLAWHAYSAKGAEVSEATLPRAEELILRREEMISVMPPEVVESQRWTNPARQELDQLEDELIHCKLLLDQFLAFGDFLVEIGSPDLANRFSPMYNSRPPVPKLIPSR</sequence>
<dbReference type="Proteomes" id="UP000799439">
    <property type="component" value="Unassembled WGS sequence"/>
</dbReference>
<protein>
    <submittedName>
        <fullName evidence="2">Uncharacterized protein</fullName>
    </submittedName>
</protein>
<dbReference type="AlphaFoldDB" id="A0A9P4IVV7"/>
<feature type="coiled-coil region" evidence="1">
    <location>
        <begin position="280"/>
        <end position="349"/>
    </location>
</feature>
<gene>
    <name evidence="2" type="ORF">K461DRAFT_283291</name>
</gene>
<organism evidence="2 3">
    <name type="scientific">Myriangium duriaei CBS 260.36</name>
    <dbReference type="NCBI Taxonomy" id="1168546"/>
    <lineage>
        <taxon>Eukaryota</taxon>
        <taxon>Fungi</taxon>
        <taxon>Dikarya</taxon>
        <taxon>Ascomycota</taxon>
        <taxon>Pezizomycotina</taxon>
        <taxon>Dothideomycetes</taxon>
        <taxon>Dothideomycetidae</taxon>
        <taxon>Myriangiales</taxon>
        <taxon>Myriangiaceae</taxon>
        <taxon>Myriangium</taxon>
    </lineage>
</organism>